<keyword evidence="4" id="KW-1185">Reference proteome</keyword>
<keyword evidence="3" id="KW-0238">DNA-binding</keyword>
<feature type="region of interest" description="Disordered" evidence="2">
    <location>
        <begin position="115"/>
        <end position="145"/>
    </location>
</feature>
<evidence type="ECO:0000313" key="4">
    <source>
        <dbReference type="Proteomes" id="UP001519363"/>
    </source>
</evidence>
<organism evidence="3 4">
    <name type="scientific">Crossiella equi</name>
    <dbReference type="NCBI Taxonomy" id="130796"/>
    <lineage>
        <taxon>Bacteria</taxon>
        <taxon>Bacillati</taxon>
        <taxon>Actinomycetota</taxon>
        <taxon>Actinomycetes</taxon>
        <taxon>Pseudonocardiales</taxon>
        <taxon>Pseudonocardiaceae</taxon>
        <taxon>Crossiella</taxon>
    </lineage>
</organism>
<dbReference type="SUPFAM" id="SSF82607">
    <property type="entry name" value="YbaB-like"/>
    <property type="match status" value="1"/>
</dbReference>
<gene>
    <name evidence="3" type="ORF">JOF53_004997</name>
</gene>
<feature type="coiled-coil region" evidence="1">
    <location>
        <begin position="12"/>
        <end position="39"/>
    </location>
</feature>
<accession>A0ABS5AKE3</accession>
<evidence type="ECO:0000313" key="3">
    <source>
        <dbReference type="EMBL" id="MBP2476125.1"/>
    </source>
</evidence>
<evidence type="ECO:0000256" key="2">
    <source>
        <dbReference type="SAM" id="MobiDB-lite"/>
    </source>
</evidence>
<sequence>MTGPIIDPHAWLAAQEARIVALQARAEQAKQELSDAHTTVSSRGGAVTVTVNPGGALTALRLTAKADQLGHQALAAEIMTTIRQAQGRAGQRTAEIMAAVIGDDSEAMDFIKEQLPEQVEEDAPPPRRRPDDEGGDRPIMREDGW</sequence>
<proteinExistence type="predicted"/>
<dbReference type="InterPro" id="IPR036894">
    <property type="entry name" value="YbaB-like_sf"/>
</dbReference>
<comment type="caution">
    <text evidence="3">The sequence shown here is derived from an EMBL/GenBank/DDBJ whole genome shotgun (WGS) entry which is preliminary data.</text>
</comment>
<evidence type="ECO:0000256" key="1">
    <source>
        <dbReference type="SAM" id="Coils"/>
    </source>
</evidence>
<dbReference type="EMBL" id="JAGIOO010000001">
    <property type="protein sequence ID" value="MBP2476125.1"/>
    <property type="molecule type" value="Genomic_DNA"/>
</dbReference>
<keyword evidence="1" id="KW-0175">Coiled coil</keyword>
<dbReference type="InterPro" id="IPR004401">
    <property type="entry name" value="YbaB/EbfC"/>
</dbReference>
<feature type="compositionally biased region" description="Basic and acidic residues" evidence="2">
    <location>
        <begin position="124"/>
        <end position="145"/>
    </location>
</feature>
<protein>
    <submittedName>
        <fullName evidence="3">DNA-binding protein YbaB</fullName>
    </submittedName>
</protein>
<reference evidence="3 4" key="1">
    <citation type="submission" date="2021-03" db="EMBL/GenBank/DDBJ databases">
        <title>Sequencing the genomes of 1000 actinobacteria strains.</title>
        <authorList>
            <person name="Klenk H.-P."/>
        </authorList>
    </citation>
    <scope>NUCLEOTIDE SEQUENCE [LARGE SCALE GENOMIC DNA]</scope>
    <source>
        <strain evidence="3 4">DSM 44580</strain>
    </source>
</reference>
<dbReference type="Pfam" id="PF02575">
    <property type="entry name" value="YbaB_DNA_bd"/>
    <property type="match status" value="1"/>
</dbReference>
<dbReference type="GO" id="GO:0003677">
    <property type="term" value="F:DNA binding"/>
    <property type="evidence" value="ECO:0007669"/>
    <property type="project" value="UniProtKB-KW"/>
</dbReference>
<dbReference type="Proteomes" id="UP001519363">
    <property type="component" value="Unassembled WGS sequence"/>
</dbReference>
<dbReference type="RefSeq" id="WP_086783019.1">
    <property type="nucleotide sequence ID" value="NZ_JAGIOO010000001.1"/>
</dbReference>
<dbReference type="Gene3D" id="3.30.1310.10">
    <property type="entry name" value="Nucleoid-associated protein YbaB-like domain"/>
    <property type="match status" value="1"/>
</dbReference>
<name>A0ABS5AKE3_9PSEU</name>